<name>A0A817AWQ4_BRANA</name>
<dbReference type="PANTHER" id="PTHR33116:SF78">
    <property type="entry name" value="OS12G0587133 PROTEIN"/>
    <property type="match status" value="1"/>
</dbReference>
<feature type="non-terminal residue" evidence="1">
    <location>
        <position position="1"/>
    </location>
</feature>
<dbReference type="EMBL" id="HG994358">
    <property type="protein sequence ID" value="CAF2263942.1"/>
    <property type="molecule type" value="Genomic_DNA"/>
</dbReference>
<dbReference type="AlphaFoldDB" id="A0A817AWQ4"/>
<feature type="non-terminal residue" evidence="1">
    <location>
        <position position="155"/>
    </location>
</feature>
<gene>
    <name evidence="1" type="ORF">DARMORV10_A04P00350.1</name>
</gene>
<accession>A0A817AWQ4</accession>
<dbReference type="Proteomes" id="UP001295469">
    <property type="component" value="Chromosome A04"/>
</dbReference>
<proteinExistence type="predicted"/>
<reference evidence="1" key="1">
    <citation type="submission" date="2021-01" db="EMBL/GenBank/DDBJ databases">
        <authorList>
            <consortium name="Genoscope - CEA"/>
            <person name="William W."/>
        </authorList>
    </citation>
    <scope>NUCLEOTIDE SEQUENCE</scope>
</reference>
<evidence type="ECO:0000313" key="1">
    <source>
        <dbReference type="EMBL" id="CAF2263942.1"/>
    </source>
</evidence>
<organism evidence="1">
    <name type="scientific">Brassica napus</name>
    <name type="common">Rape</name>
    <dbReference type="NCBI Taxonomy" id="3708"/>
    <lineage>
        <taxon>Eukaryota</taxon>
        <taxon>Viridiplantae</taxon>
        <taxon>Streptophyta</taxon>
        <taxon>Embryophyta</taxon>
        <taxon>Tracheophyta</taxon>
        <taxon>Spermatophyta</taxon>
        <taxon>Magnoliopsida</taxon>
        <taxon>eudicotyledons</taxon>
        <taxon>Gunneridae</taxon>
        <taxon>Pentapetalae</taxon>
        <taxon>rosids</taxon>
        <taxon>malvids</taxon>
        <taxon>Brassicales</taxon>
        <taxon>Brassicaceae</taxon>
        <taxon>Brassiceae</taxon>
        <taxon>Brassica</taxon>
    </lineage>
</organism>
<sequence length="155" mass="17755">LPKGCIKEIEKLCRDYLWSSNPEARGNAKVAWYDLCLPKREGGIGLRNLLLWNKALTLRLVWLQFAGTNSLWVAWNKEHRLKRCNYWNAEPQPGHSWIWKSLISLRPLARQLIGCDIGNGLQASYWWDDWLPQGPLIDFIGTSGPCRLGIPIAST</sequence>
<dbReference type="PANTHER" id="PTHR33116">
    <property type="entry name" value="REVERSE TRANSCRIPTASE ZINC-BINDING DOMAIN-CONTAINING PROTEIN-RELATED-RELATED"/>
    <property type="match status" value="1"/>
</dbReference>
<protein>
    <submittedName>
        <fullName evidence="1">(rape) hypothetical protein</fullName>
    </submittedName>
</protein>